<evidence type="ECO:0000313" key="14">
    <source>
        <dbReference type="Proteomes" id="UP000510682"/>
    </source>
</evidence>
<evidence type="ECO:0000256" key="8">
    <source>
        <dbReference type="ARBA" id="ARBA00023211"/>
    </source>
</evidence>
<feature type="binding site" evidence="10">
    <location>
        <position position="116"/>
    </location>
    <ligand>
        <name>a divalent metal cation</name>
        <dbReference type="ChEBI" id="CHEBI:60240"/>
        <label>1</label>
    </ligand>
</feature>
<evidence type="ECO:0000256" key="7">
    <source>
        <dbReference type="ARBA" id="ARBA00023134"/>
    </source>
</evidence>
<dbReference type="GO" id="GO:0005525">
    <property type="term" value="F:GTP binding"/>
    <property type="evidence" value="ECO:0007669"/>
    <property type="project" value="UniProtKB-KW"/>
</dbReference>
<sequence>MSRQPALPPTGEHGTAAAIEILPVTELPEFRPGDDLGAALAAATPWLRDGDVVVVTSKVVSKCEGRLVPAPLAAEERDSLRRKLVEEEAVRVLARKERTLITENRLGLVQAAAGVDGSNVGRSELALLPLDPDGSAAALRAALRERLGVDVAVVITDTMGRAWRNGQIDAAVGSSGLAVLHNYSGAVDQHGNDLVVTEIAIADEVAAAADLVKGKLTAMPVAVVRGLQPADDGSTARDLVRPGDEDLFWLGTAEALDLGRRQAQLTRRSVRQFSTQPIPAELIEAAVAEALTAPAPHHTRPVRFVWLQTAQTRTRLLDRMKDKWRRDLSGDGRPPDAVERRVSRGQILYDATEVVIPFLVPDGAHEYPDEARTAAEHTMFTVAVGAAVQALLVALAVRGVGSCWIGSTIFAADLVRDELALPAEWEPLGAVAIGYPAEPAGPREPAPVADLLIRK</sequence>
<dbReference type="Gene3D" id="3.90.1660.10">
    <property type="entry name" value="CofE-like domain"/>
    <property type="match status" value="1"/>
</dbReference>
<keyword evidence="7 10" id="KW-0342">GTP-binding</keyword>
<dbReference type="SUPFAM" id="SSF55469">
    <property type="entry name" value="FMN-dependent nitroreductase-like"/>
    <property type="match status" value="1"/>
</dbReference>
<comment type="pathway">
    <text evidence="10">Cofactor biosynthesis; coenzyme F420 biosynthesis.</text>
</comment>
<evidence type="ECO:0000256" key="2">
    <source>
        <dbReference type="ARBA" id="ARBA00022723"/>
    </source>
</evidence>
<dbReference type="Gene3D" id="3.40.109.10">
    <property type="entry name" value="NADH Oxidase"/>
    <property type="match status" value="1"/>
</dbReference>
<dbReference type="EMBL" id="CP059165">
    <property type="protein sequence ID" value="QLL08552.1"/>
    <property type="molecule type" value="Genomic_DNA"/>
</dbReference>
<feature type="binding site" evidence="10">
    <location>
        <begin position="27"/>
        <end position="30"/>
    </location>
    <ligand>
        <name>GTP</name>
        <dbReference type="ChEBI" id="CHEBI:37565"/>
    </ligand>
</feature>
<evidence type="ECO:0000256" key="4">
    <source>
        <dbReference type="ARBA" id="ARBA00022842"/>
    </source>
</evidence>
<feature type="binding site" evidence="10">
    <location>
        <position position="119"/>
    </location>
    <ligand>
        <name>GTP</name>
        <dbReference type="ChEBI" id="CHEBI:37565"/>
    </ligand>
</feature>
<evidence type="ECO:0000259" key="12">
    <source>
        <dbReference type="Pfam" id="PF01996"/>
    </source>
</evidence>
<evidence type="ECO:0000313" key="13">
    <source>
        <dbReference type="EMBL" id="QLL08552.1"/>
    </source>
</evidence>
<dbReference type="GO" id="GO:0052890">
    <property type="term" value="F:oxidoreductase activity, acting on the CH-CH group of donors, with a flavin as acceptor"/>
    <property type="evidence" value="ECO:0007669"/>
    <property type="project" value="UniProtKB-UniRule"/>
</dbReference>
<dbReference type="Pfam" id="PF00881">
    <property type="entry name" value="Nitroreductase"/>
    <property type="match status" value="1"/>
</dbReference>
<evidence type="ECO:0000256" key="5">
    <source>
        <dbReference type="ARBA" id="ARBA00022958"/>
    </source>
</evidence>
<dbReference type="Gene3D" id="3.30.1330.100">
    <property type="entry name" value="CofE-like"/>
    <property type="match status" value="1"/>
</dbReference>
<dbReference type="Proteomes" id="UP000510682">
    <property type="component" value="Chromosome"/>
</dbReference>
<comment type="cofactor">
    <cofactor evidence="10">
        <name>Mg(2+)</name>
        <dbReference type="ChEBI" id="CHEBI:18420"/>
    </cofactor>
    <cofactor evidence="10">
        <name>Mn(2+)</name>
        <dbReference type="ChEBI" id="CHEBI:29035"/>
    </cofactor>
    <text evidence="10">Binds 2 divalent metal cations per subunit. The ions could be magnesium and/or manganese.</text>
</comment>
<comment type="function">
    <text evidence="10">Bifunctional enzyme that catalyzes the GTP-dependent successive addition of multiple gamma-linked L-glutamates to the L-lactyl phosphodiester of 7,8-didemethyl-8-hydroxy-5-deazariboflavin (F420-0) to form polyglutamated F420 derivatives, and the FMNH2-dependent reduction of dehydro-F420-0 to form F420-0.</text>
</comment>
<keyword evidence="1 10" id="KW-0436">Ligase</keyword>
<feature type="binding site" evidence="10">
    <location>
        <position position="157"/>
    </location>
    <ligand>
        <name>a divalent metal cation</name>
        <dbReference type="ChEBI" id="CHEBI:60240"/>
        <label>1</label>
    </ligand>
</feature>
<dbReference type="NCBIfam" id="TIGR01916">
    <property type="entry name" value="F420_cofE"/>
    <property type="match status" value="1"/>
</dbReference>
<dbReference type="InterPro" id="IPR023661">
    <property type="entry name" value="FbiB"/>
</dbReference>
<evidence type="ECO:0000256" key="10">
    <source>
        <dbReference type="HAMAP-Rule" id="MF_01259"/>
    </source>
</evidence>
<keyword evidence="6 10" id="KW-0560">Oxidoreductase</keyword>
<keyword evidence="5 10" id="KW-0630">Potassium</keyword>
<evidence type="ECO:0000256" key="1">
    <source>
        <dbReference type="ARBA" id="ARBA00022598"/>
    </source>
</evidence>
<feature type="binding site" evidence="10">
    <location>
        <position position="158"/>
    </location>
    <ligand>
        <name>a divalent metal cation</name>
        <dbReference type="ChEBI" id="CHEBI:60240"/>
        <label>2</label>
    </ligand>
</feature>
<evidence type="ECO:0000259" key="11">
    <source>
        <dbReference type="Pfam" id="PF00881"/>
    </source>
</evidence>
<comment type="catalytic activity">
    <reaction evidence="10">
        <text>oxidized coenzyme F420-(gamma-L-Glu)(n) + GTP + L-glutamate = oxidized coenzyme F420-(gamma-L-Glu)(n+1) + GDP + phosphate + H(+)</text>
        <dbReference type="Rhea" id="RHEA:51236"/>
        <dbReference type="Rhea" id="RHEA-COMP:12939"/>
        <dbReference type="Rhea" id="RHEA-COMP:12940"/>
        <dbReference type="ChEBI" id="CHEBI:15378"/>
        <dbReference type="ChEBI" id="CHEBI:29985"/>
        <dbReference type="ChEBI" id="CHEBI:37565"/>
        <dbReference type="ChEBI" id="CHEBI:43474"/>
        <dbReference type="ChEBI" id="CHEBI:58189"/>
        <dbReference type="ChEBI" id="CHEBI:133980"/>
    </reaction>
</comment>
<dbReference type="HAMAP" id="MF_01259">
    <property type="entry name" value="F420_ligase_FbiB"/>
    <property type="match status" value="1"/>
</dbReference>
<dbReference type="FunFam" id="3.40.109.10:FF:000009">
    <property type="entry name" value="Coenzyme F420:L-glutamate ligase"/>
    <property type="match status" value="1"/>
</dbReference>
<evidence type="ECO:0000256" key="6">
    <source>
        <dbReference type="ARBA" id="ARBA00023002"/>
    </source>
</evidence>
<feature type="binding site" evidence="10">
    <location>
        <position position="295"/>
    </location>
    <ligand>
        <name>FMN</name>
        <dbReference type="ChEBI" id="CHEBI:58210"/>
    </ligand>
</feature>
<reference evidence="13 14" key="2">
    <citation type="submission" date="2020-07" db="EMBL/GenBank/DDBJ databases">
        <authorList>
            <person name="Yu X."/>
        </authorList>
    </citation>
    <scope>NUCLEOTIDE SEQUENCE [LARGE SCALE GENOMIC DNA]</scope>
    <source>
        <strain evidence="14">24</strain>
    </source>
</reference>
<dbReference type="NCBIfam" id="NF009810">
    <property type="entry name" value="PRK13294.1"/>
    <property type="match status" value="1"/>
</dbReference>
<feature type="binding site" evidence="10">
    <location>
        <begin position="267"/>
        <end position="271"/>
    </location>
    <ligand>
        <name>FMN</name>
        <dbReference type="ChEBI" id="CHEBI:58210"/>
    </ligand>
</feature>
<keyword evidence="4 10" id="KW-0460">Magnesium</keyword>
<feature type="binding site" evidence="10">
    <location>
        <position position="62"/>
    </location>
    <ligand>
        <name>GTP</name>
        <dbReference type="ChEBI" id="CHEBI:37565"/>
    </ligand>
</feature>
<proteinExistence type="inferred from homology"/>
<feature type="domain" description="Coenzyme F420:L-glutamate ligase-like" evidence="12">
    <location>
        <begin position="27"/>
        <end position="226"/>
    </location>
</feature>
<comment type="cofactor">
    <cofactor evidence="10">
        <name>K(+)</name>
        <dbReference type="ChEBI" id="CHEBI:29103"/>
    </cofactor>
    <text evidence="10">Monovalent cation. The ion could be potassium.</text>
</comment>
<keyword evidence="8 10" id="KW-0464">Manganese</keyword>
<feature type="region of interest" description="Dehydro-coenzyme F420-0 reductase" evidence="10">
    <location>
        <begin position="252"/>
        <end position="455"/>
    </location>
</feature>
<dbReference type="SUPFAM" id="SSF144010">
    <property type="entry name" value="CofE-like"/>
    <property type="match status" value="1"/>
</dbReference>
<comment type="similarity">
    <text evidence="10">In the N-terminal section; belongs to the CofE family.</text>
</comment>
<dbReference type="Pfam" id="PF01996">
    <property type="entry name" value="F420_ligase"/>
    <property type="match status" value="1"/>
</dbReference>
<keyword evidence="3 10" id="KW-0547">Nucleotide-binding</keyword>
<dbReference type="CDD" id="cd20607">
    <property type="entry name" value="FbiB_C-like"/>
    <property type="match status" value="1"/>
</dbReference>
<accession>A0A7D6HVQ9</accession>
<gene>
    <name evidence="10" type="primary">fbiB</name>
    <name evidence="13" type="ORF">H0P51_06355</name>
</gene>
<dbReference type="UniPathway" id="UPA00071"/>
<keyword evidence="2 10" id="KW-0479">Metal-binding</keyword>
<comment type="catalytic activity">
    <reaction evidence="10">
        <text>oxidized coenzyme F420-0 + FMN + H(+) = dehydro coenzyme F420-0 + FMNH2</text>
        <dbReference type="Rhea" id="RHEA:60360"/>
        <dbReference type="ChEBI" id="CHEBI:15378"/>
        <dbReference type="ChEBI" id="CHEBI:57618"/>
        <dbReference type="ChEBI" id="CHEBI:58210"/>
        <dbReference type="ChEBI" id="CHEBI:59907"/>
        <dbReference type="ChEBI" id="CHEBI:143705"/>
        <dbReference type="EC" id="1.3.8.17"/>
    </reaction>
</comment>
<feature type="binding site" evidence="10">
    <location>
        <position position="406"/>
    </location>
    <ligand>
        <name>FMN</name>
        <dbReference type="ChEBI" id="CHEBI:58210"/>
    </ligand>
</feature>
<feature type="binding site" evidence="10">
    <location>
        <position position="57"/>
    </location>
    <ligand>
        <name>GTP</name>
        <dbReference type="ChEBI" id="CHEBI:37565"/>
    </ligand>
</feature>
<dbReference type="PANTHER" id="PTHR47917:SF1">
    <property type="entry name" value="COENZYME F420:L-GLUTAMATE LIGASE"/>
    <property type="match status" value="1"/>
</dbReference>
<dbReference type="InterPro" id="IPR000415">
    <property type="entry name" value="Nitroreductase-like"/>
</dbReference>
<dbReference type="KEGG" id="mgor:H0P51_06355"/>
<dbReference type="EC" id="6.3.2.34" evidence="10"/>
<dbReference type="NCBIfam" id="TIGR03553">
    <property type="entry name" value="F420_FbiB_CTERM"/>
    <property type="match status" value="1"/>
</dbReference>
<evidence type="ECO:0000256" key="9">
    <source>
        <dbReference type="ARBA" id="ARBA00023268"/>
    </source>
</evidence>
<dbReference type="PANTHER" id="PTHR47917">
    <property type="match status" value="1"/>
</dbReference>
<dbReference type="EC" id="6.3.2.31" evidence="10"/>
<feature type="domain" description="Nitroreductase" evidence="11">
    <location>
        <begin position="266"/>
        <end position="435"/>
    </location>
</feature>
<dbReference type="AlphaFoldDB" id="A0A7D6HVQ9"/>
<name>A0A7D6HVQ9_9MYCO</name>
<comment type="catalytic activity">
    <reaction evidence="10">
        <text>oxidized coenzyme F420-1 + GTP + L-glutamate = oxidized coenzyme F420-2 + GDP + phosphate + H(+)</text>
        <dbReference type="Rhea" id="RHEA:30523"/>
        <dbReference type="ChEBI" id="CHEBI:15378"/>
        <dbReference type="ChEBI" id="CHEBI:29985"/>
        <dbReference type="ChEBI" id="CHEBI:37565"/>
        <dbReference type="ChEBI" id="CHEBI:43474"/>
        <dbReference type="ChEBI" id="CHEBI:57922"/>
        <dbReference type="ChEBI" id="CHEBI:58189"/>
        <dbReference type="ChEBI" id="CHEBI:59920"/>
        <dbReference type="EC" id="6.3.2.34"/>
    </reaction>
</comment>
<dbReference type="GO" id="GO:0052645">
    <property type="term" value="P:F420-0 metabolic process"/>
    <property type="evidence" value="ECO:0007669"/>
    <property type="project" value="UniProtKB-UniRule"/>
</dbReference>
<reference evidence="14" key="1">
    <citation type="submission" date="2020-07" db="EMBL/GenBank/DDBJ databases">
        <title>Description of Mycobacterium gordonae subsp. intergordonae subsp.nov. and Mycobacterium gordonae subsp. gordonae subsp. nov.</title>
        <authorList>
            <person name="Yu X."/>
        </authorList>
    </citation>
    <scope>NUCLEOTIDE SEQUENCE [LARGE SCALE GENOMIC DNA]</scope>
    <source>
        <strain evidence="14">24</strain>
    </source>
</reference>
<dbReference type="InterPro" id="IPR002847">
    <property type="entry name" value="F420-0_gamma-glut_ligase-dom"/>
</dbReference>
<keyword evidence="14" id="KW-1185">Reference proteome</keyword>
<dbReference type="InterPro" id="IPR008225">
    <property type="entry name" value="F420-0_g-glutamyl_ligase"/>
</dbReference>
<dbReference type="GO" id="GO:0046872">
    <property type="term" value="F:metal ion binding"/>
    <property type="evidence" value="ECO:0007669"/>
    <property type="project" value="UniProtKB-KW"/>
</dbReference>
<dbReference type="RefSeq" id="WP_180917138.1">
    <property type="nucleotide sequence ID" value="NZ_CP059165.1"/>
</dbReference>
<feature type="region of interest" description="Coenzyme F420:L-glutamate ligase" evidence="10">
    <location>
        <begin position="1"/>
        <end position="251"/>
    </location>
</feature>
<dbReference type="InterPro" id="IPR029479">
    <property type="entry name" value="Nitroreductase"/>
</dbReference>
<reference evidence="14" key="3">
    <citation type="submission" date="2023-07" db="EMBL/GenBank/DDBJ databases">
        <title>Description of Mycobacterium gordonae subsp. intergordonae subsp.nov. and Mycobacterium gordonae subsp. gordonae subsp. nov.</title>
        <authorList>
            <person name="Huang H."/>
        </authorList>
    </citation>
    <scope>NUCLEOTIDE SEQUENCE [LARGE SCALE GENOMIC DNA]</scope>
    <source>
        <strain evidence="14">24</strain>
    </source>
</reference>
<dbReference type="GO" id="GO:0052619">
    <property type="term" value="F:coenzyme F420-1:gamma-L-glutamate ligase activity"/>
    <property type="evidence" value="ECO:0007669"/>
    <property type="project" value="UniProtKB-UniRule"/>
</dbReference>
<comment type="catalytic activity">
    <reaction evidence="10">
        <text>oxidized coenzyme F420-0 + GTP + L-glutamate = oxidized coenzyme F420-1 + GDP + phosphate + H(+)</text>
        <dbReference type="Rhea" id="RHEA:30555"/>
        <dbReference type="ChEBI" id="CHEBI:15378"/>
        <dbReference type="ChEBI" id="CHEBI:29985"/>
        <dbReference type="ChEBI" id="CHEBI:37565"/>
        <dbReference type="ChEBI" id="CHEBI:43474"/>
        <dbReference type="ChEBI" id="CHEBI:58189"/>
        <dbReference type="ChEBI" id="CHEBI:59907"/>
        <dbReference type="ChEBI" id="CHEBI:59920"/>
        <dbReference type="EC" id="6.3.2.31"/>
    </reaction>
</comment>
<protein>
    <recommendedName>
        <fullName evidence="10">Bifunctional F420 biosynthesis protein FbiB</fullName>
    </recommendedName>
    <domain>
        <recommendedName>
            <fullName evidence="10">Coenzyme F420:L-glutamate ligase</fullName>
            <ecNumber evidence="10">6.3.2.31</ecNumber>
            <ecNumber evidence="10">6.3.2.34</ecNumber>
        </recommendedName>
        <alternativeName>
            <fullName evidence="10">Coenzyme F420-0:L-glutamate ligase</fullName>
        </alternativeName>
        <alternativeName>
            <fullName evidence="10">Coenzyme F420-1:gamma-L-glutamate ligase</fullName>
        </alternativeName>
    </domain>
    <domain>
        <recommendedName>
            <fullName evidence="10">Dehydro-coenzyme F420-0 reductase</fullName>
            <ecNumber evidence="10">1.3.8.17</ecNumber>
        </recommendedName>
    </domain>
</protein>
<feature type="binding site" evidence="10">
    <location>
        <position position="443"/>
    </location>
    <ligand>
        <name>FMN</name>
        <dbReference type="ChEBI" id="CHEBI:58210"/>
    </ligand>
</feature>
<organism evidence="13 14">
    <name type="scientific">Mycobacterium vicinigordonae</name>
    <dbReference type="NCBI Taxonomy" id="1719132"/>
    <lineage>
        <taxon>Bacteria</taxon>
        <taxon>Bacillati</taxon>
        <taxon>Actinomycetota</taxon>
        <taxon>Actinomycetes</taxon>
        <taxon>Mycobacteriales</taxon>
        <taxon>Mycobacteriaceae</taxon>
        <taxon>Mycobacterium</taxon>
    </lineage>
</organism>
<dbReference type="InterPro" id="IPR019943">
    <property type="entry name" value="F420_FbiB_C"/>
</dbReference>
<feature type="binding site" evidence="10">
    <location>
        <position position="327"/>
    </location>
    <ligand>
        <name>coenzyme F420-(gamma-Glu)n</name>
        <dbReference type="ChEBI" id="CHEBI:133980"/>
    </ligand>
</feature>
<keyword evidence="9 10" id="KW-0511">Multifunctional enzyme</keyword>
<evidence type="ECO:0000256" key="3">
    <source>
        <dbReference type="ARBA" id="ARBA00022741"/>
    </source>
</evidence>
<dbReference type="EC" id="1.3.8.17" evidence="10"/>
<dbReference type="GO" id="GO:0052618">
    <property type="term" value="F:coenzyme F420-0:L-glutamate ligase activity"/>
    <property type="evidence" value="ECO:0007669"/>
    <property type="project" value="UniProtKB-UniRule"/>
</dbReference>